<reference evidence="1" key="1">
    <citation type="submission" date="2021-06" db="EMBL/GenBank/DDBJ databases">
        <authorList>
            <person name="Kallberg Y."/>
            <person name="Tangrot J."/>
            <person name="Rosling A."/>
        </authorList>
    </citation>
    <scope>NUCLEOTIDE SEQUENCE</scope>
    <source>
        <strain evidence="1">AZ414A</strain>
    </source>
</reference>
<feature type="non-terminal residue" evidence="1">
    <location>
        <position position="1"/>
    </location>
</feature>
<dbReference type="EMBL" id="CAJVPK010005278">
    <property type="protein sequence ID" value="CAG8643207.1"/>
    <property type="molecule type" value="Genomic_DNA"/>
</dbReference>
<dbReference type="Proteomes" id="UP000789706">
    <property type="component" value="Unassembled WGS sequence"/>
</dbReference>
<dbReference type="AlphaFoldDB" id="A0A9N9DLW2"/>
<evidence type="ECO:0000313" key="1">
    <source>
        <dbReference type="EMBL" id="CAG8643207.1"/>
    </source>
</evidence>
<gene>
    <name evidence="1" type="ORF">DEBURN_LOCUS11231</name>
</gene>
<evidence type="ECO:0000313" key="2">
    <source>
        <dbReference type="Proteomes" id="UP000789706"/>
    </source>
</evidence>
<name>A0A9N9DLW2_9GLOM</name>
<organism evidence="1 2">
    <name type="scientific">Diversispora eburnea</name>
    <dbReference type="NCBI Taxonomy" id="1213867"/>
    <lineage>
        <taxon>Eukaryota</taxon>
        <taxon>Fungi</taxon>
        <taxon>Fungi incertae sedis</taxon>
        <taxon>Mucoromycota</taxon>
        <taxon>Glomeromycotina</taxon>
        <taxon>Glomeromycetes</taxon>
        <taxon>Diversisporales</taxon>
        <taxon>Diversisporaceae</taxon>
        <taxon>Diversispora</taxon>
    </lineage>
</organism>
<sequence>KTKNILTNEDIIEMVIHEFCDSDDEIDENEKSSLPSPITIVETINILKKVISYQESLEVGKRFNKSELSIL</sequence>
<accession>A0A9N9DLW2</accession>
<dbReference type="OrthoDB" id="2440722at2759"/>
<proteinExistence type="predicted"/>
<comment type="caution">
    <text evidence="1">The sequence shown here is derived from an EMBL/GenBank/DDBJ whole genome shotgun (WGS) entry which is preliminary data.</text>
</comment>
<protein>
    <submittedName>
        <fullName evidence="1">6470_t:CDS:1</fullName>
    </submittedName>
</protein>
<keyword evidence="2" id="KW-1185">Reference proteome</keyword>